<evidence type="ECO:0000259" key="3">
    <source>
        <dbReference type="Pfam" id="PF09073"/>
    </source>
</evidence>
<dbReference type="AlphaFoldDB" id="A0A9W7ZVG1"/>
<evidence type="ECO:0000313" key="5">
    <source>
        <dbReference type="Proteomes" id="UP001150538"/>
    </source>
</evidence>
<evidence type="ECO:0000256" key="1">
    <source>
        <dbReference type="ARBA" id="ARBA00023054"/>
    </source>
</evidence>
<dbReference type="OrthoDB" id="2129696at2759"/>
<accession>A0A9W7ZVG1</accession>
<feature type="domain" description="Bud22" evidence="3">
    <location>
        <begin position="62"/>
        <end position="406"/>
    </location>
</feature>
<dbReference type="PANTHER" id="PTHR23325:SF1">
    <property type="entry name" value="SERUM RESPONSE FACTOR-BINDING PROTEIN 1"/>
    <property type="match status" value="1"/>
</dbReference>
<feature type="compositionally biased region" description="Basic residues" evidence="2">
    <location>
        <begin position="268"/>
        <end position="278"/>
    </location>
</feature>
<organism evidence="4 5">
    <name type="scientific">Mycoemilia scoparia</name>
    <dbReference type="NCBI Taxonomy" id="417184"/>
    <lineage>
        <taxon>Eukaryota</taxon>
        <taxon>Fungi</taxon>
        <taxon>Fungi incertae sedis</taxon>
        <taxon>Zoopagomycota</taxon>
        <taxon>Kickxellomycotina</taxon>
        <taxon>Kickxellomycetes</taxon>
        <taxon>Kickxellales</taxon>
        <taxon>Kickxellaceae</taxon>
        <taxon>Mycoemilia</taxon>
    </lineage>
</organism>
<protein>
    <recommendedName>
        <fullName evidence="3">Bud22 domain-containing protein</fullName>
    </recommendedName>
</protein>
<proteinExistence type="predicted"/>
<dbReference type="GO" id="GO:0030490">
    <property type="term" value="P:maturation of SSU-rRNA"/>
    <property type="evidence" value="ECO:0007669"/>
    <property type="project" value="TreeGrafter"/>
</dbReference>
<dbReference type="PANTHER" id="PTHR23325">
    <property type="entry name" value="SERUM RESPONSE FACTOR-BINDING"/>
    <property type="match status" value="1"/>
</dbReference>
<comment type="caution">
    <text evidence="4">The sequence shown here is derived from an EMBL/GenBank/DDBJ whole genome shotgun (WGS) entry which is preliminary data.</text>
</comment>
<keyword evidence="5" id="KW-1185">Reference proteome</keyword>
<feature type="compositionally biased region" description="Polar residues" evidence="2">
    <location>
        <begin position="344"/>
        <end position="359"/>
    </location>
</feature>
<name>A0A9W7ZVG1_9FUNG</name>
<dbReference type="InterPro" id="IPR015158">
    <property type="entry name" value="Bud22_dom"/>
</dbReference>
<feature type="region of interest" description="Disordered" evidence="2">
    <location>
        <begin position="247"/>
        <end position="482"/>
    </location>
</feature>
<feature type="compositionally biased region" description="Basic and acidic residues" evidence="2">
    <location>
        <begin position="279"/>
        <end position="301"/>
    </location>
</feature>
<evidence type="ECO:0000256" key="2">
    <source>
        <dbReference type="SAM" id="MobiDB-lite"/>
    </source>
</evidence>
<feature type="region of interest" description="Disordered" evidence="2">
    <location>
        <begin position="1"/>
        <end position="43"/>
    </location>
</feature>
<dbReference type="Proteomes" id="UP001150538">
    <property type="component" value="Unassembled WGS sequence"/>
</dbReference>
<dbReference type="InterPro" id="IPR037393">
    <property type="entry name" value="Bud22/SRFB1"/>
</dbReference>
<dbReference type="EMBL" id="JANBPU010000084">
    <property type="protein sequence ID" value="KAJ1916978.1"/>
    <property type="molecule type" value="Genomic_DNA"/>
</dbReference>
<dbReference type="Pfam" id="PF09073">
    <property type="entry name" value="BUD22"/>
    <property type="match status" value="1"/>
</dbReference>
<dbReference type="GO" id="GO:0005634">
    <property type="term" value="C:nucleus"/>
    <property type="evidence" value="ECO:0007669"/>
    <property type="project" value="TreeGrafter"/>
</dbReference>
<keyword evidence="1" id="KW-0175">Coiled coil</keyword>
<dbReference type="GO" id="GO:0030686">
    <property type="term" value="C:90S preribosome"/>
    <property type="evidence" value="ECO:0007669"/>
    <property type="project" value="TreeGrafter"/>
</dbReference>
<evidence type="ECO:0000313" key="4">
    <source>
        <dbReference type="EMBL" id="KAJ1916978.1"/>
    </source>
</evidence>
<feature type="compositionally biased region" description="Low complexity" evidence="2">
    <location>
        <begin position="417"/>
        <end position="430"/>
    </location>
</feature>
<feature type="compositionally biased region" description="Polar residues" evidence="2">
    <location>
        <begin position="370"/>
        <end position="379"/>
    </location>
</feature>
<feature type="compositionally biased region" description="Basic and acidic residues" evidence="2">
    <location>
        <begin position="310"/>
        <end position="322"/>
    </location>
</feature>
<sequence length="482" mass="54342">MTGKGPSLARAKRMIEKENRHKKSALKRGDLDAAGVFSETQDPEKLEQQLRELRIKKAQQKLHHIRKQLRKLCKISRVFQVQKVNKRIKSNTAKLGAADESVKKDIEAALKNDIVQVEILKNKADLDRCADEAVNMLIKSNTTIENYIPLKDIPRIGDDINDAVARILDHGPIKTLIKEMSEELVVLLEGKSKKSAEKSESKEKENIDSGISDDDDDDSNEKSKKKKKGLPTVASTDESMFVGSLADFASDNDDSDISISDYDEPKKSSKSSKKRKRSKLDSDDWVDPKFDEIYGIGEKKNRPGQRQRQKMWEKKFGKDANHIKLRRKEKKEKKPLGGGGGDRQINQRTKTMESSQATTVAAGPFKNKLTETTSSSKNIHPSWELKQQQKQKMANAKPQGTKITFDDDVGDNKDNSENSYSRRGSNYNNNTIMPKHHKDSSADTPTNMHPSWAAKVAQRRKLAELQNSSAKKSNKIVFDDSD</sequence>
<feature type="compositionally biased region" description="Basic and acidic residues" evidence="2">
    <location>
        <begin position="191"/>
        <end position="207"/>
    </location>
</feature>
<feature type="region of interest" description="Disordered" evidence="2">
    <location>
        <begin position="191"/>
        <end position="233"/>
    </location>
</feature>
<reference evidence="4" key="1">
    <citation type="submission" date="2022-07" db="EMBL/GenBank/DDBJ databases">
        <title>Phylogenomic reconstructions and comparative analyses of Kickxellomycotina fungi.</title>
        <authorList>
            <person name="Reynolds N.K."/>
            <person name="Stajich J.E."/>
            <person name="Barry K."/>
            <person name="Grigoriev I.V."/>
            <person name="Crous P."/>
            <person name="Smith M.E."/>
        </authorList>
    </citation>
    <scope>NUCLEOTIDE SEQUENCE</scope>
    <source>
        <strain evidence="4">NBRC 100468</strain>
    </source>
</reference>
<gene>
    <name evidence="4" type="ORF">H4219_003449</name>
</gene>
<feature type="compositionally biased region" description="Basic residues" evidence="2">
    <location>
        <begin position="323"/>
        <end position="333"/>
    </location>
</feature>